<dbReference type="EnsemblPlants" id="OBART05G05450.1">
    <property type="protein sequence ID" value="OBART05G05450.1"/>
    <property type="gene ID" value="OBART05G05450"/>
</dbReference>
<reference evidence="2" key="2">
    <citation type="submission" date="2015-03" db="UniProtKB">
        <authorList>
            <consortium name="EnsemblPlants"/>
        </authorList>
    </citation>
    <scope>IDENTIFICATION</scope>
</reference>
<sequence length="85" mass="9650">MPLPWRRQRTGRPGNHTMLVATAVTTQAAYRARREPWDLAFVLFSYADLALLLCLSMYERLPAAGGAAAGGRRRRRRRRRCGGYS</sequence>
<feature type="region of interest" description="Disordered" evidence="1">
    <location>
        <begin position="64"/>
        <end position="85"/>
    </location>
</feature>
<dbReference type="InterPro" id="IPR045501">
    <property type="entry name" value="DUF6490"/>
</dbReference>
<protein>
    <submittedName>
        <fullName evidence="2">Uncharacterized protein</fullName>
    </submittedName>
</protein>
<dbReference type="AlphaFoldDB" id="A0A0D3G3X9"/>
<accession>A0A0D3G3X9</accession>
<reference evidence="2" key="1">
    <citation type="journal article" date="2009" name="Rice">
        <title>De Novo Next Generation Sequencing of Plant Genomes.</title>
        <authorList>
            <person name="Rounsley S."/>
            <person name="Marri P.R."/>
            <person name="Yu Y."/>
            <person name="He R."/>
            <person name="Sisneros N."/>
            <person name="Goicoechea J.L."/>
            <person name="Lee S.J."/>
            <person name="Angelova A."/>
            <person name="Kudrna D."/>
            <person name="Luo M."/>
            <person name="Affourtit J."/>
            <person name="Desany B."/>
            <person name="Knight J."/>
            <person name="Niazi F."/>
            <person name="Egholm M."/>
            <person name="Wing R.A."/>
        </authorList>
    </citation>
    <scope>NUCLEOTIDE SEQUENCE [LARGE SCALE GENOMIC DNA]</scope>
    <source>
        <strain evidence="2">cv. IRGC 105608</strain>
    </source>
</reference>
<dbReference type="PANTHER" id="PTHR46610:SF20">
    <property type="entry name" value="OS05G0181300 PROTEIN"/>
    <property type="match status" value="1"/>
</dbReference>
<keyword evidence="3" id="KW-1185">Reference proteome</keyword>
<evidence type="ECO:0000313" key="3">
    <source>
        <dbReference type="Proteomes" id="UP000026960"/>
    </source>
</evidence>
<evidence type="ECO:0000313" key="2">
    <source>
        <dbReference type="EnsemblPlants" id="OBART05G05450.1"/>
    </source>
</evidence>
<evidence type="ECO:0000256" key="1">
    <source>
        <dbReference type="SAM" id="MobiDB-lite"/>
    </source>
</evidence>
<dbReference type="HOGENOM" id="CLU_2516210_0_0_1"/>
<dbReference type="PaxDb" id="65489-OBART05G05450.1"/>
<dbReference type="Proteomes" id="UP000026960">
    <property type="component" value="Chromosome 5"/>
</dbReference>
<proteinExistence type="predicted"/>
<dbReference type="PANTHER" id="PTHR46610">
    <property type="entry name" value="OS05G0181300 PROTEIN"/>
    <property type="match status" value="1"/>
</dbReference>
<name>A0A0D3G3X9_9ORYZ</name>
<dbReference type="Gramene" id="OBART05G05450.1">
    <property type="protein sequence ID" value="OBART05G05450.1"/>
    <property type="gene ID" value="OBART05G05450"/>
</dbReference>
<organism evidence="2">
    <name type="scientific">Oryza barthii</name>
    <dbReference type="NCBI Taxonomy" id="65489"/>
    <lineage>
        <taxon>Eukaryota</taxon>
        <taxon>Viridiplantae</taxon>
        <taxon>Streptophyta</taxon>
        <taxon>Embryophyta</taxon>
        <taxon>Tracheophyta</taxon>
        <taxon>Spermatophyta</taxon>
        <taxon>Magnoliopsida</taxon>
        <taxon>Liliopsida</taxon>
        <taxon>Poales</taxon>
        <taxon>Poaceae</taxon>
        <taxon>BOP clade</taxon>
        <taxon>Oryzoideae</taxon>
        <taxon>Oryzeae</taxon>
        <taxon>Oryzinae</taxon>
        <taxon>Oryza</taxon>
    </lineage>
</organism>
<feature type="compositionally biased region" description="Basic residues" evidence="1">
    <location>
        <begin position="71"/>
        <end position="85"/>
    </location>
</feature>